<dbReference type="InterPro" id="IPR043128">
    <property type="entry name" value="Rev_trsase/Diguanyl_cyclase"/>
</dbReference>
<dbReference type="Gene3D" id="1.25.40.10">
    <property type="entry name" value="Tetratricopeptide repeat domain"/>
    <property type="match status" value="1"/>
</dbReference>
<reference evidence="3 4" key="1">
    <citation type="submission" date="2021-07" db="EMBL/GenBank/DDBJ databases">
        <title>Clostridium weizhouense sp. nov., an anaerobic bacterium isolated from activated sludge of Petroleum wastewater.</title>
        <authorList>
            <person name="Li Q."/>
        </authorList>
    </citation>
    <scope>NUCLEOTIDE SEQUENCE [LARGE SCALE GENOMIC DNA]</scope>
    <source>
        <strain evidence="3 4">YB-6</strain>
    </source>
</reference>
<dbReference type="InterPro" id="IPR027417">
    <property type="entry name" value="P-loop_NTPase"/>
</dbReference>
<dbReference type="PANTHER" id="PTHR45138">
    <property type="entry name" value="REGULATORY COMPONENTS OF SENSORY TRANSDUCTION SYSTEM"/>
    <property type="match status" value="1"/>
</dbReference>
<dbReference type="SMART" id="SM00028">
    <property type="entry name" value="TPR"/>
    <property type="match status" value="5"/>
</dbReference>
<evidence type="ECO:0000259" key="2">
    <source>
        <dbReference type="PROSITE" id="PS50887"/>
    </source>
</evidence>
<dbReference type="InterPro" id="IPR050469">
    <property type="entry name" value="Diguanylate_Cyclase"/>
</dbReference>
<dbReference type="InterPro" id="IPR036181">
    <property type="entry name" value="MIT_dom_sf"/>
</dbReference>
<evidence type="ECO:0000313" key="4">
    <source>
        <dbReference type="Proteomes" id="UP001519921"/>
    </source>
</evidence>
<keyword evidence="3" id="KW-0808">Transferase</keyword>
<dbReference type="Proteomes" id="UP001519921">
    <property type="component" value="Unassembled WGS sequence"/>
</dbReference>
<dbReference type="CDD" id="cd01949">
    <property type="entry name" value="GGDEF"/>
    <property type="match status" value="1"/>
</dbReference>
<keyword evidence="3" id="KW-0548">Nucleotidyltransferase</keyword>
<dbReference type="SUPFAM" id="SSF81901">
    <property type="entry name" value="HCP-like"/>
    <property type="match status" value="1"/>
</dbReference>
<accession>A0ABS7AJ21</accession>
<dbReference type="InterPro" id="IPR011990">
    <property type="entry name" value="TPR-like_helical_dom_sf"/>
</dbReference>
<dbReference type="InterPro" id="IPR000160">
    <property type="entry name" value="GGDEF_dom"/>
</dbReference>
<dbReference type="RefSeq" id="WP_219777699.1">
    <property type="nucleotide sequence ID" value="NZ_JAHXPT010000001.1"/>
</dbReference>
<dbReference type="SUPFAM" id="SSF48452">
    <property type="entry name" value="TPR-like"/>
    <property type="match status" value="1"/>
</dbReference>
<dbReference type="InterPro" id="IPR011009">
    <property type="entry name" value="Kinase-like_dom_sf"/>
</dbReference>
<dbReference type="SUPFAM" id="SSF116846">
    <property type="entry name" value="MIT domain"/>
    <property type="match status" value="1"/>
</dbReference>
<keyword evidence="4" id="KW-1185">Reference proteome</keyword>
<dbReference type="Gene3D" id="3.30.70.270">
    <property type="match status" value="1"/>
</dbReference>
<dbReference type="InterPro" id="IPR019734">
    <property type="entry name" value="TPR_rpt"/>
</dbReference>
<sequence>MKTLNNKYLIESCIESDENFLVYKVRNKFNHQKYNFYILQNDFEYENCREYLLSKFRTIKNLNFDNVVNLIDVEVIKNIDGINLDKVQYGYTTEYIDYNIDFQSYISKCTFNEKLDIFMAICAAVNTLNINGYIFDEINIKDLNITINKEVNVKIKNLLQYEISKFSTNNLLNIKKLSYPYNLERQGQEGLVKDNIKEILDLFKVLFTEKELEDEFKCINYTEKRVSFNKMPKITNFIKNINKDLNKNFNIFVFEALNNVKTNLDIIGMEDEIKKVEIAFKQILENKLRYKIVSFIGEEGTGKTTTIKEIKYKIINKYFTNKLEKPYLLIDNLENSSSYISMLETIYDNLDKSLKDKYGVYLKKFIDMLFGEDVINDKNTLQVINRVCKFLNEYTLNTTLIILLDDLDQSKYLFKLFFKYFCLLGNKLENIMIIFSINQDNNDSEMIEFIKELVSLENYEEHKINYFNNYNTSKMVKSMLNSHKSIDKLCMKIYEETLGKPQFISQTIKELYKDGTIYVSREDGLWKSKVDIHDIVIPKSIEKTLENKILDLSMEEVKVLECLCIYKSALSETLIFSYVFLDKKRRLIYNDLKQKGFLIDKISDSGIRVDFYNDLVKKIIYSKLDHDRKLRMHNESCEFLEKVLNNTDEYLDEFLNQLEKSMKYDKLIEYSLRCGKALDVIGDTFKSISYYKKALKYAQGKSKSKISISIAKLNEKVGEEKEAYKYFNKANIYVLDNGEMELQIYALLRMIIIKAKECKTINLYNSLNVVRDLLNKIIYPKGEAYYYYALALLAKIERDKQLCLNYIEKVFEICNKNNINVGVYAWSKVLFSQIYISQGICDKKIKDSLKEALSIFNIENNYVGILSAKLNYQLVNKECGKDIKDILKDILEVNKLSNKYKVYKKEVSSLIQIAIIYIENKEYKNSVKELLYALEIAKEHNFDRYIFRICNFLCWSYSKLGDLKLASNYYNLIMEIKNSVKLSEFDIVNLKSTSALYNYLIYNFEFAFKELKDINEIILDYQSFEYSKIRCQYYQVLIFKSKNECEIKKIVNLLIDEVQKIKKRFIRAEILITSIRIILDLGYKDFAKELFFNLEEYPNDYDTQMEYMYLELNFRCPNCYNTLINKALRIISFGNNKNIKANIYSIIAEKYDELGCYELAINYYYESIDMFINIIKSLPEKDQLLYVNNSRFLIVYNKFRTTLKKLIFTEIGLKIIDKLDNILEMQELLEKLKTDNILKNKKIFNLMQEFYSKCYYNYVIDIDEILKNFSSDIIKNLETILKYFARITLANKAMIVMENNIGENEVICEYRISDKNEIQKYFSLKVDSTQDVLIISNNDNRINDKISYNQMKSCMYIKFSNKGKLINSNERIKGKLILISDNAINYINSESKNKVEKAIPFIIFLLDQYKLRINSTLDKLTGAYNRKYLETSFHDLLDYSYEKNKEFSLIIFDIDDFKGVNDRYGHQTGDDVLVKITKEVKKCLAKKDVFVRYGGEEFILLLPNKGENAAYNLAEKIRKQVEKAKILGDKRKVTISLGISVYLKHSFNSEELINLADQALYKSKAEGKNKSTIWSKNLISINKSNDSESRINTIFQSNYTKDDNFKLVTKDIMEMIKIKSSIKEKIYYFLSRIIQITESEYASIFIIQNNKILKVYNKKRYEQGVCDIKDFNWDLIKESINNNNDLCLIDWNNTYINESFGIPDWKSLCITPLIFNGYIVALIYISISVNEKEFTKDDLNLIKYFGQLSISLFC</sequence>
<dbReference type="SUPFAM" id="SSF56112">
    <property type="entry name" value="Protein kinase-like (PK-like)"/>
    <property type="match status" value="1"/>
</dbReference>
<feature type="domain" description="GGDEF" evidence="2">
    <location>
        <begin position="1445"/>
        <end position="1576"/>
    </location>
</feature>
<dbReference type="PROSITE" id="PS50887">
    <property type="entry name" value="GGDEF"/>
    <property type="match status" value="1"/>
</dbReference>
<evidence type="ECO:0000313" key="3">
    <source>
        <dbReference type="EMBL" id="MBW6408637.1"/>
    </source>
</evidence>
<gene>
    <name evidence="3" type="ORF">KYD98_00860</name>
</gene>
<organism evidence="3 4">
    <name type="scientific">Clostridium weizhouense</name>
    <dbReference type="NCBI Taxonomy" id="2859781"/>
    <lineage>
        <taxon>Bacteria</taxon>
        <taxon>Bacillati</taxon>
        <taxon>Bacillota</taxon>
        <taxon>Clostridia</taxon>
        <taxon>Eubacteriales</taxon>
        <taxon>Clostridiaceae</taxon>
        <taxon>Clostridium</taxon>
    </lineage>
</organism>
<dbReference type="InterPro" id="IPR029787">
    <property type="entry name" value="Nucleotide_cyclase"/>
</dbReference>
<comment type="caution">
    <text evidence="3">The sequence shown here is derived from an EMBL/GenBank/DDBJ whole genome shotgun (WGS) entry which is preliminary data.</text>
</comment>
<dbReference type="EC" id="2.7.7.65" evidence="3"/>
<dbReference type="Pfam" id="PF00990">
    <property type="entry name" value="GGDEF"/>
    <property type="match status" value="1"/>
</dbReference>
<comment type="subcellular location">
    <subcellularLocation>
        <location evidence="1">Membrane</location>
        <topology evidence="1">Single-pass membrane protein</topology>
    </subcellularLocation>
</comment>
<dbReference type="PANTHER" id="PTHR45138:SF9">
    <property type="entry name" value="DIGUANYLATE CYCLASE DGCM-RELATED"/>
    <property type="match status" value="1"/>
</dbReference>
<dbReference type="GO" id="GO:0052621">
    <property type="term" value="F:diguanylate cyclase activity"/>
    <property type="evidence" value="ECO:0007669"/>
    <property type="project" value="UniProtKB-EC"/>
</dbReference>
<name>A0ABS7AJ21_9CLOT</name>
<evidence type="ECO:0000256" key="1">
    <source>
        <dbReference type="ARBA" id="ARBA00004167"/>
    </source>
</evidence>
<dbReference type="SUPFAM" id="SSF55073">
    <property type="entry name" value="Nucleotide cyclase"/>
    <property type="match status" value="1"/>
</dbReference>
<dbReference type="SMART" id="SM00267">
    <property type="entry name" value="GGDEF"/>
    <property type="match status" value="1"/>
</dbReference>
<proteinExistence type="predicted"/>
<dbReference type="SUPFAM" id="SSF52540">
    <property type="entry name" value="P-loop containing nucleoside triphosphate hydrolases"/>
    <property type="match status" value="1"/>
</dbReference>
<dbReference type="EMBL" id="JAHXPT010000001">
    <property type="protein sequence ID" value="MBW6408637.1"/>
    <property type="molecule type" value="Genomic_DNA"/>
</dbReference>
<dbReference type="NCBIfam" id="TIGR00254">
    <property type="entry name" value="GGDEF"/>
    <property type="match status" value="1"/>
</dbReference>
<dbReference type="Gene3D" id="3.40.50.300">
    <property type="entry name" value="P-loop containing nucleotide triphosphate hydrolases"/>
    <property type="match status" value="1"/>
</dbReference>
<protein>
    <submittedName>
        <fullName evidence="3">Diguanylate cyclase</fullName>
        <ecNumber evidence="3">2.7.7.65</ecNumber>
    </submittedName>
</protein>